<organism evidence="1 2">
    <name type="scientific">Pogonophryne albipinna</name>
    <dbReference type="NCBI Taxonomy" id="1090488"/>
    <lineage>
        <taxon>Eukaryota</taxon>
        <taxon>Metazoa</taxon>
        <taxon>Chordata</taxon>
        <taxon>Craniata</taxon>
        <taxon>Vertebrata</taxon>
        <taxon>Euteleostomi</taxon>
        <taxon>Actinopterygii</taxon>
        <taxon>Neopterygii</taxon>
        <taxon>Teleostei</taxon>
        <taxon>Neoteleostei</taxon>
        <taxon>Acanthomorphata</taxon>
        <taxon>Eupercaria</taxon>
        <taxon>Perciformes</taxon>
        <taxon>Notothenioidei</taxon>
        <taxon>Pogonophryne</taxon>
    </lineage>
</organism>
<evidence type="ECO:0000313" key="1">
    <source>
        <dbReference type="EMBL" id="KAJ4924440.1"/>
    </source>
</evidence>
<feature type="non-terminal residue" evidence="1">
    <location>
        <position position="1"/>
    </location>
</feature>
<protein>
    <submittedName>
        <fullName evidence="1">Uncharacterized protein</fullName>
    </submittedName>
</protein>
<comment type="caution">
    <text evidence="1">The sequence shown here is derived from an EMBL/GenBank/DDBJ whole genome shotgun (WGS) entry which is preliminary data.</text>
</comment>
<evidence type="ECO:0000313" key="2">
    <source>
        <dbReference type="Proteomes" id="UP001219934"/>
    </source>
</evidence>
<reference evidence="1" key="1">
    <citation type="submission" date="2022-11" db="EMBL/GenBank/DDBJ databases">
        <title>Chromosome-level genome of Pogonophryne albipinna.</title>
        <authorList>
            <person name="Jo E."/>
        </authorList>
    </citation>
    <scope>NUCLEOTIDE SEQUENCE</scope>
    <source>
        <strain evidence="1">SGF0006</strain>
        <tissue evidence="1">Muscle</tissue>
    </source>
</reference>
<name>A0AAD6AFP9_9TELE</name>
<dbReference type="AlphaFoldDB" id="A0AAD6AFP9"/>
<accession>A0AAD6AFP9</accession>
<dbReference type="EMBL" id="JAPTMU010000023">
    <property type="protein sequence ID" value="KAJ4924440.1"/>
    <property type="molecule type" value="Genomic_DNA"/>
</dbReference>
<gene>
    <name evidence="1" type="ORF">JOQ06_000680</name>
</gene>
<proteinExistence type="predicted"/>
<keyword evidence="2" id="KW-1185">Reference proteome</keyword>
<dbReference type="Proteomes" id="UP001219934">
    <property type="component" value="Unassembled WGS sequence"/>
</dbReference>
<feature type="non-terminal residue" evidence="1">
    <location>
        <position position="53"/>
    </location>
</feature>
<sequence length="53" mass="5895">FLLLSPHVHHASIEVHPPAHPSTCQQTAADATSFDMKEAELKVTGAFERIKWL</sequence>